<dbReference type="AlphaFoldDB" id="A0A4U5MG65"/>
<evidence type="ECO:0000313" key="2">
    <source>
        <dbReference type="Proteomes" id="UP000298663"/>
    </source>
</evidence>
<dbReference type="EMBL" id="AZBU02000008">
    <property type="protein sequence ID" value="TKR68229.1"/>
    <property type="molecule type" value="Genomic_DNA"/>
</dbReference>
<sequence length="243" mass="27230">MYAQYLLESASATRKKSSADSKVEYRLATPEDYDIVLEFTKSHFFREEPVCRNLVDSAQTLATFLGGKLKRALQSNLSALVIEKTTGELVGYRIATAVQRNAKIEDWEGENEENTNGARNPAMSASALEVFGEPKKNVWGCIPEGVDKIVRVELLFVRKDHQNKGIEKKLMKVFYGNRKLKEEGYEGILSDATSIVNQKLLAKDGFEPLKELLLADFEAEDGSKLPSIFDNGTTKLVLSFKRL</sequence>
<dbReference type="SUPFAM" id="SSF55729">
    <property type="entry name" value="Acyl-CoA N-acyltransferases (Nat)"/>
    <property type="match status" value="1"/>
</dbReference>
<gene>
    <name evidence="1" type="ORF">L596_024239</name>
</gene>
<dbReference type="Proteomes" id="UP000298663">
    <property type="component" value="Unassembled WGS sequence"/>
</dbReference>
<keyword evidence="2" id="KW-1185">Reference proteome</keyword>
<comment type="caution">
    <text evidence="1">The sequence shown here is derived from an EMBL/GenBank/DDBJ whole genome shotgun (WGS) entry which is preliminary data.</text>
</comment>
<name>A0A4U5MG65_STECR</name>
<evidence type="ECO:0000313" key="1">
    <source>
        <dbReference type="EMBL" id="TKR68229.1"/>
    </source>
</evidence>
<reference evidence="1 2" key="2">
    <citation type="journal article" date="2019" name="G3 (Bethesda)">
        <title>Hybrid Assembly of the Genome of the Entomopathogenic Nematode Steinernema carpocapsae Identifies the X-Chromosome.</title>
        <authorList>
            <person name="Serra L."/>
            <person name="Macchietto M."/>
            <person name="Macias-Munoz A."/>
            <person name="McGill C.J."/>
            <person name="Rodriguez I.M."/>
            <person name="Rodriguez B."/>
            <person name="Murad R."/>
            <person name="Mortazavi A."/>
        </authorList>
    </citation>
    <scope>NUCLEOTIDE SEQUENCE [LARGE SCALE GENOMIC DNA]</scope>
    <source>
        <strain evidence="1 2">ALL</strain>
    </source>
</reference>
<dbReference type="GO" id="GO:0008080">
    <property type="term" value="F:N-acetyltransferase activity"/>
    <property type="evidence" value="ECO:0007669"/>
    <property type="project" value="TreeGrafter"/>
</dbReference>
<dbReference type="Gene3D" id="3.40.630.30">
    <property type="match status" value="1"/>
</dbReference>
<dbReference type="InterPro" id="IPR016181">
    <property type="entry name" value="Acyl_CoA_acyltransferase"/>
</dbReference>
<evidence type="ECO:0008006" key="3">
    <source>
        <dbReference type="Google" id="ProtNLM"/>
    </source>
</evidence>
<organism evidence="1 2">
    <name type="scientific">Steinernema carpocapsae</name>
    <name type="common">Entomopathogenic nematode</name>
    <dbReference type="NCBI Taxonomy" id="34508"/>
    <lineage>
        <taxon>Eukaryota</taxon>
        <taxon>Metazoa</taxon>
        <taxon>Ecdysozoa</taxon>
        <taxon>Nematoda</taxon>
        <taxon>Chromadorea</taxon>
        <taxon>Rhabditida</taxon>
        <taxon>Tylenchina</taxon>
        <taxon>Panagrolaimomorpha</taxon>
        <taxon>Strongyloidoidea</taxon>
        <taxon>Steinernematidae</taxon>
        <taxon>Steinernema</taxon>
    </lineage>
</organism>
<dbReference type="PANTHER" id="PTHR20905:SF30">
    <property type="entry name" value="N-ACETYLTRANSFERASE DOMAIN-CONTAINING PROTEIN"/>
    <property type="match status" value="1"/>
</dbReference>
<accession>A0A4U5MG65</accession>
<dbReference type="OrthoDB" id="41532at2759"/>
<proteinExistence type="predicted"/>
<dbReference type="CDD" id="cd04301">
    <property type="entry name" value="NAT_SF"/>
    <property type="match status" value="1"/>
</dbReference>
<dbReference type="PANTHER" id="PTHR20905">
    <property type="entry name" value="N-ACETYLTRANSFERASE-RELATED"/>
    <property type="match status" value="1"/>
</dbReference>
<protein>
    <recommendedName>
        <fullName evidence="3">N-acetyltransferase domain-containing protein</fullName>
    </recommendedName>
</protein>
<reference evidence="1 2" key="1">
    <citation type="journal article" date="2015" name="Genome Biol.">
        <title>Comparative genomics of Steinernema reveals deeply conserved gene regulatory networks.</title>
        <authorList>
            <person name="Dillman A.R."/>
            <person name="Macchietto M."/>
            <person name="Porter C.F."/>
            <person name="Rogers A."/>
            <person name="Williams B."/>
            <person name="Antoshechkin I."/>
            <person name="Lee M.M."/>
            <person name="Goodwin Z."/>
            <person name="Lu X."/>
            <person name="Lewis E.E."/>
            <person name="Goodrich-Blair H."/>
            <person name="Stock S.P."/>
            <person name="Adams B.J."/>
            <person name="Sternberg P.W."/>
            <person name="Mortazavi A."/>
        </authorList>
    </citation>
    <scope>NUCLEOTIDE SEQUENCE [LARGE SCALE GENOMIC DNA]</scope>
    <source>
        <strain evidence="1 2">ALL</strain>
    </source>
</reference>